<feature type="region of interest" description="Disordered" evidence="1">
    <location>
        <begin position="489"/>
        <end position="628"/>
    </location>
</feature>
<dbReference type="SUPFAM" id="SSF57667">
    <property type="entry name" value="beta-beta-alpha zinc fingers"/>
    <property type="match status" value="2"/>
</dbReference>
<dbReference type="Pfam" id="PF12874">
    <property type="entry name" value="zf-met"/>
    <property type="match status" value="2"/>
</dbReference>
<gene>
    <name evidence="3" type="ORF">VitviT2T_023417</name>
</gene>
<dbReference type="PANTHER" id="PTHR47487:SF3">
    <property type="entry name" value="GLUTENIN, HIGH MOLECULAR WEIGHT SUBUNIT 12-LIKE"/>
    <property type="match status" value="1"/>
</dbReference>
<feature type="region of interest" description="Disordered" evidence="1">
    <location>
        <begin position="100"/>
        <end position="122"/>
    </location>
</feature>
<name>A0ABY9DCP2_VITVI</name>
<feature type="region of interest" description="Disordered" evidence="1">
    <location>
        <begin position="144"/>
        <end position="243"/>
    </location>
</feature>
<organism evidence="3 4">
    <name type="scientific">Vitis vinifera</name>
    <name type="common">Grape</name>
    <dbReference type="NCBI Taxonomy" id="29760"/>
    <lineage>
        <taxon>Eukaryota</taxon>
        <taxon>Viridiplantae</taxon>
        <taxon>Streptophyta</taxon>
        <taxon>Embryophyta</taxon>
        <taxon>Tracheophyta</taxon>
        <taxon>Spermatophyta</taxon>
        <taxon>Magnoliopsida</taxon>
        <taxon>eudicotyledons</taxon>
        <taxon>Gunneridae</taxon>
        <taxon>Pentapetalae</taxon>
        <taxon>rosids</taxon>
        <taxon>Vitales</taxon>
        <taxon>Vitaceae</taxon>
        <taxon>Viteae</taxon>
        <taxon>Vitis</taxon>
    </lineage>
</organism>
<evidence type="ECO:0000256" key="1">
    <source>
        <dbReference type="SAM" id="MobiDB-lite"/>
    </source>
</evidence>
<feature type="compositionally biased region" description="Polar residues" evidence="1">
    <location>
        <begin position="569"/>
        <end position="585"/>
    </location>
</feature>
<reference evidence="3 4" key="1">
    <citation type="journal article" date="2023" name="Hortic Res">
        <title>The complete reference genome for grapevine (Vitis vinifera L.) genetics and breeding.</title>
        <authorList>
            <person name="Shi X."/>
            <person name="Cao S."/>
            <person name="Wang X."/>
            <person name="Huang S."/>
            <person name="Wang Y."/>
            <person name="Liu Z."/>
            <person name="Liu W."/>
            <person name="Leng X."/>
            <person name="Peng Y."/>
            <person name="Wang N."/>
            <person name="Wang Y."/>
            <person name="Ma Z."/>
            <person name="Xu X."/>
            <person name="Zhang F."/>
            <person name="Xue H."/>
            <person name="Zhong H."/>
            <person name="Wang Y."/>
            <person name="Zhang K."/>
            <person name="Velt A."/>
            <person name="Avia K."/>
            <person name="Holtgrawe D."/>
            <person name="Grimplet J."/>
            <person name="Matus J.T."/>
            <person name="Ware D."/>
            <person name="Wu X."/>
            <person name="Wang H."/>
            <person name="Liu C."/>
            <person name="Fang Y."/>
            <person name="Rustenholz C."/>
            <person name="Cheng Z."/>
            <person name="Xiao H."/>
            <person name="Zhou Y."/>
        </authorList>
    </citation>
    <scope>NUCLEOTIDE SEQUENCE [LARGE SCALE GENOMIC DNA]</scope>
    <source>
        <strain evidence="4">cv. Pinot noir / PN40024</strain>
        <tissue evidence="3">Leaf</tissue>
    </source>
</reference>
<protein>
    <recommendedName>
        <fullName evidence="2">U1-type domain-containing protein</fullName>
    </recommendedName>
</protein>
<dbReference type="InterPro" id="IPR013087">
    <property type="entry name" value="Znf_C2H2_type"/>
</dbReference>
<feature type="region of interest" description="Disordered" evidence="1">
    <location>
        <begin position="342"/>
        <end position="415"/>
    </location>
</feature>
<evidence type="ECO:0000313" key="3">
    <source>
        <dbReference type="EMBL" id="WKA05449.1"/>
    </source>
</evidence>
<dbReference type="PANTHER" id="PTHR47487">
    <property type="entry name" value="OS06G0651300 PROTEIN-RELATED"/>
    <property type="match status" value="1"/>
</dbReference>
<evidence type="ECO:0000313" key="4">
    <source>
        <dbReference type="Proteomes" id="UP001227230"/>
    </source>
</evidence>
<feature type="compositionally biased region" description="Basic residues" evidence="1">
    <location>
        <begin position="396"/>
        <end position="410"/>
    </location>
</feature>
<dbReference type="EMBL" id="CP126662">
    <property type="protein sequence ID" value="WKA05449.1"/>
    <property type="molecule type" value="Genomic_DNA"/>
</dbReference>
<dbReference type="Proteomes" id="UP001227230">
    <property type="component" value="Chromosome 15"/>
</dbReference>
<feature type="region of interest" description="Disordered" evidence="1">
    <location>
        <begin position="54"/>
        <end position="74"/>
    </location>
</feature>
<dbReference type="InterPro" id="IPR003604">
    <property type="entry name" value="Matrin/U1-like-C_Znf_C2H2"/>
</dbReference>
<dbReference type="SMART" id="SM00451">
    <property type="entry name" value="ZnF_U1"/>
    <property type="match status" value="2"/>
</dbReference>
<dbReference type="Gene3D" id="3.30.160.60">
    <property type="entry name" value="Classic Zinc Finger"/>
    <property type="match status" value="2"/>
</dbReference>
<feature type="compositionally biased region" description="Basic and acidic residues" evidence="1">
    <location>
        <begin position="380"/>
        <end position="389"/>
    </location>
</feature>
<feature type="domain" description="U1-type" evidence="2">
    <location>
        <begin position="421"/>
        <end position="455"/>
    </location>
</feature>
<accession>A0ABY9DCP2</accession>
<keyword evidence="4" id="KW-1185">Reference proteome</keyword>
<feature type="compositionally biased region" description="Polar residues" evidence="1">
    <location>
        <begin position="538"/>
        <end position="562"/>
    </location>
</feature>
<feature type="domain" description="U1-type" evidence="2">
    <location>
        <begin position="280"/>
        <end position="310"/>
    </location>
</feature>
<sequence>MDQQQQQQHQQFYQYHLQSSQPYDPSQVQAYDLSAQAYYTYNQDQQYGYYPQPYATDYQNQQQPTSIHPPGVPIPPEPTHTVGPDYAHLQAPHNAYYPQGVHEQQQQQQQQHMGYPDSAQAGSNLFQMAGNMDSAQGSAEQWQVNNGGFGPGPVRPPIGQSSYRGGGRRGGRPFRGGGRSFRGGGRGQFGPHGFGPDGSGRGQGGGRYFPPHNAASTPNLGSVPTAEGPGALIPGEASQLQGKTPQAFMQPLSGSDPGQAQFPAMAQHGNPFWRSPCMAWCELCRVDCNTLEILEQHKNGKRHKKNLLVYQELQNLNKLITGVQNEQMPISDFKPQLIQSERVGGSEDKQPSQGTGANGTEKEQQTEAEKSEVSAQPTEEQERKARMDHFQAPGRGLKRKMRGGRGGKRMRQFEPPKPKEMIPLICELCNVKCESQVVFDSHLAGKKHHSNLKRFHGYQAIIAGALQALIPSNPNAPSNFFIPQVHQQGVSGSQGLPAQPMPYMQQGQAPGMAPGPASEPEPAPVSALETQDKEGTKTVESQATSEAGGQNTVTAEANSQLQPDIIASEASSGVSTNTTIVSETSAFEGKDVIPPIDDPDVAPSENKVKGAEQVLSTTPADKAVAVPE</sequence>
<proteinExistence type="predicted"/>
<feature type="compositionally biased region" description="Basic and acidic residues" evidence="1">
    <location>
        <begin position="360"/>
        <end position="372"/>
    </location>
</feature>
<evidence type="ECO:0000259" key="2">
    <source>
        <dbReference type="SMART" id="SM00451"/>
    </source>
</evidence>
<feature type="compositionally biased region" description="Gly residues" evidence="1">
    <location>
        <begin position="173"/>
        <end position="207"/>
    </location>
</feature>
<dbReference type="InterPro" id="IPR036236">
    <property type="entry name" value="Znf_C2H2_sf"/>
</dbReference>